<keyword evidence="1" id="KW-0446">Lipid-binding</keyword>
<dbReference type="Proteomes" id="UP000266328">
    <property type="component" value="Unassembled WGS sequence"/>
</dbReference>
<dbReference type="PROSITE" id="PS51482">
    <property type="entry name" value="DEGV"/>
    <property type="match status" value="1"/>
</dbReference>
<proteinExistence type="predicted"/>
<protein>
    <submittedName>
        <fullName evidence="2">DegV family protein</fullName>
    </submittedName>
</protein>
<dbReference type="InterPro" id="IPR043168">
    <property type="entry name" value="DegV_C"/>
</dbReference>
<evidence type="ECO:0000313" key="3">
    <source>
        <dbReference type="Proteomes" id="UP000266328"/>
    </source>
</evidence>
<dbReference type="PANTHER" id="PTHR33434">
    <property type="entry name" value="DEGV DOMAIN-CONTAINING PROTEIN DR_1986-RELATED"/>
    <property type="match status" value="1"/>
</dbReference>
<dbReference type="InterPro" id="IPR003797">
    <property type="entry name" value="DegV"/>
</dbReference>
<dbReference type="PANTHER" id="PTHR33434:SF2">
    <property type="entry name" value="FATTY ACID-BINDING PROTEIN TM_1468"/>
    <property type="match status" value="1"/>
</dbReference>
<dbReference type="AlphaFoldDB" id="A0A398CTR3"/>
<accession>A0A398CTR3</accession>
<comment type="caution">
    <text evidence="2">The sequence shown here is derived from an EMBL/GenBank/DDBJ whole genome shotgun (WGS) entry which is preliminary data.</text>
</comment>
<dbReference type="OrthoDB" id="9780216at2"/>
<organism evidence="2 3">
    <name type="scientific">Candidatus Cryosericum terrychapinii</name>
    <dbReference type="NCBI Taxonomy" id="2290919"/>
    <lineage>
        <taxon>Bacteria</taxon>
        <taxon>Pseudomonadati</taxon>
        <taxon>Caldisericota/Cryosericota group</taxon>
        <taxon>Candidatus Cryosericota</taxon>
        <taxon>Candidatus Cryosericia</taxon>
        <taxon>Candidatus Cryosericales</taxon>
        <taxon>Candidatus Cryosericaceae</taxon>
        <taxon>Candidatus Cryosericum</taxon>
    </lineage>
</organism>
<dbReference type="Gene3D" id="3.30.1180.10">
    <property type="match status" value="1"/>
</dbReference>
<dbReference type="InterPro" id="IPR050270">
    <property type="entry name" value="DegV_domain_contain"/>
</dbReference>
<evidence type="ECO:0000256" key="1">
    <source>
        <dbReference type="ARBA" id="ARBA00023121"/>
    </source>
</evidence>
<dbReference type="GO" id="GO:0008289">
    <property type="term" value="F:lipid binding"/>
    <property type="evidence" value="ECO:0007669"/>
    <property type="project" value="UniProtKB-KW"/>
</dbReference>
<gene>
    <name evidence="2" type="ORF">SMC7_04760</name>
</gene>
<dbReference type="RefSeq" id="WP_119089205.1">
    <property type="nucleotide sequence ID" value="NZ_QXIS01000030.1"/>
</dbReference>
<dbReference type="Pfam" id="PF02645">
    <property type="entry name" value="DegV"/>
    <property type="match status" value="1"/>
</dbReference>
<evidence type="ECO:0000313" key="2">
    <source>
        <dbReference type="EMBL" id="RIE05943.1"/>
    </source>
</evidence>
<dbReference type="SUPFAM" id="SSF82549">
    <property type="entry name" value="DAK1/DegV-like"/>
    <property type="match status" value="1"/>
</dbReference>
<sequence>MIRIVMDSTCGMTIEDFEKAGIVMAPLYIREGETLYRDGVDMKPAEFYKKEREGVIFESAQTNPDDLVRIFGPILEVGDEIVCVMISGAISGSVNAGRVAAQTLEAEDRISIVDSRQSGYCQLTMGRLAKSMADEGKSRAQIVEALSELRDRTWVYFIMESLHWLYKGGRLTGAQALIGTIIQLKPIVWFDDLGRMVTHDKIRTIKAGKERLKELVLEMASYGVVSAGLHWADNWDEAKEFGDWMESVLHVPVEYNRVSCVVGCHVGPTVLGPVVVMKEKPKAKNRVD</sequence>
<reference evidence="2 3" key="1">
    <citation type="submission" date="2018-09" db="EMBL/GenBank/DDBJ databases">
        <title>Discovery and Ecogenomic Context for Candidatus Cryosericales, a Global Caldiserica Order Active in Thawing Permafrost.</title>
        <authorList>
            <person name="Martinez M.A."/>
            <person name="Woodcroft B.J."/>
            <person name="Ignacio Espinoza J.C."/>
            <person name="Zayed A."/>
            <person name="Singleton C.M."/>
            <person name="Boyd J."/>
            <person name="Li Y.-F."/>
            <person name="Purvine S."/>
            <person name="Maughan H."/>
            <person name="Hodgkins S.B."/>
            <person name="Anderson D."/>
            <person name="Sederholm M."/>
            <person name="Temperton B."/>
            <person name="Saleska S.R."/>
            <person name="Tyson G.W."/>
            <person name="Rich V.I."/>
        </authorList>
    </citation>
    <scope>NUCLEOTIDE SEQUENCE [LARGE SCALE GENOMIC DNA]</scope>
    <source>
        <strain evidence="2 3">SMC7</strain>
    </source>
</reference>
<keyword evidence="3" id="KW-1185">Reference proteome</keyword>
<dbReference type="Gene3D" id="3.40.50.10170">
    <property type="match status" value="1"/>
</dbReference>
<dbReference type="NCBIfam" id="TIGR00762">
    <property type="entry name" value="DegV"/>
    <property type="match status" value="1"/>
</dbReference>
<dbReference type="EMBL" id="QXIS01000030">
    <property type="protein sequence ID" value="RIE05943.1"/>
    <property type="molecule type" value="Genomic_DNA"/>
</dbReference>
<name>A0A398CTR3_9BACT</name>